<comment type="similarity">
    <text evidence="2">Belongs to the peptidase S1 family. CLIP subfamily.</text>
</comment>
<dbReference type="SMART" id="SM00020">
    <property type="entry name" value="Tryp_SPc"/>
    <property type="match status" value="1"/>
</dbReference>
<evidence type="ECO:0000313" key="6">
    <source>
        <dbReference type="Proteomes" id="UP000595437"/>
    </source>
</evidence>
<dbReference type="InterPro" id="IPR043504">
    <property type="entry name" value="Peptidase_S1_PA_chymotrypsin"/>
</dbReference>
<dbReference type="PANTHER" id="PTHR24252">
    <property type="entry name" value="ACROSIN-RELATED"/>
    <property type="match status" value="1"/>
</dbReference>
<dbReference type="FunFam" id="2.40.10.10:FF:000002">
    <property type="entry name" value="Transmembrane protease serine"/>
    <property type="match status" value="1"/>
</dbReference>
<proteinExistence type="inferred from homology"/>
<protein>
    <submittedName>
        <fullName evidence="5">Testisinlike</fullName>
    </submittedName>
</protein>
<accession>A0A7T8QWP3</accession>
<dbReference type="AlphaFoldDB" id="A0A7T8QWP3"/>
<dbReference type="GO" id="GO:0004252">
    <property type="term" value="F:serine-type endopeptidase activity"/>
    <property type="evidence" value="ECO:0007669"/>
    <property type="project" value="InterPro"/>
</dbReference>
<sequence>SIGTIMCGEMILLFIALFLPSALGNQNVSLKIDKIGSNNPFCGASLINIRWVITAAHCVYPEHSETFHLPIIVLGDYNTKEIDDPNKLRATACAVEIHPGYVRGQENNDIALIRLCYDLKQFTKRYFPIDVAEPKTIVPDDTSLVVAGWGVLKYGGTKPTHILRTVVVSSVNQATCKKAYNFIDRHHLCAGLGYKDACQGDSGGPLWMYDKGEKPILVGIVSTGKGCGQVNYPGVYTRVSAYFFWIVEVMGDVYKPE</sequence>
<feature type="signal peptide" evidence="3">
    <location>
        <begin position="1"/>
        <end position="24"/>
    </location>
</feature>
<feature type="chain" id="PRO_5031444374" evidence="3">
    <location>
        <begin position="25"/>
        <end position="257"/>
    </location>
</feature>
<dbReference type="Gene3D" id="2.40.10.10">
    <property type="entry name" value="Trypsin-like serine proteases"/>
    <property type="match status" value="2"/>
</dbReference>
<dbReference type="InterPro" id="IPR001254">
    <property type="entry name" value="Trypsin_dom"/>
</dbReference>
<dbReference type="InterPro" id="IPR001314">
    <property type="entry name" value="Peptidase_S1A"/>
</dbReference>
<evidence type="ECO:0000256" key="2">
    <source>
        <dbReference type="ARBA" id="ARBA00024195"/>
    </source>
</evidence>
<reference evidence="6" key="1">
    <citation type="submission" date="2021-01" db="EMBL/GenBank/DDBJ databases">
        <title>Caligus Genome Assembly.</title>
        <authorList>
            <person name="Gallardo-Escarate C."/>
        </authorList>
    </citation>
    <scope>NUCLEOTIDE SEQUENCE [LARGE SCALE GENOMIC DNA]</scope>
</reference>
<dbReference type="PROSITE" id="PS50240">
    <property type="entry name" value="TRYPSIN_DOM"/>
    <property type="match status" value="1"/>
</dbReference>
<dbReference type="SUPFAM" id="SSF50494">
    <property type="entry name" value="Trypsin-like serine proteases"/>
    <property type="match status" value="1"/>
</dbReference>
<evidence type="ECO:0000256" key="1">
    <source>
        <dbReference type="ARBA" id="ARBA00023157"/>
    </source>
</evidence>
<dbReference type="CDD" id="cd00190">
    <property type="entry name" value="Tryp_SPc"/>
    <property type="match status" value="1"/>
</dbReference>
<dbReference type="Pfam" id="PF00089">
    <property type="entry name" value="Trypsin"/>
    <property type="match status" value="1"/>
</dbReference>
<keyword evidence="3" id="KW-0732">Signal</keyword>
<dbReference type="EMBL" id="CP045891">
    <property type="protein sequence ID" value="QQP57801.1"/>
    <property type="molecule type" value="Genomic_DNA"/>
</dbReference>
<name>A0A7T8QWP3_CALRO</name>
<dbReference type="InterPro" id="IPR018114">
    <property type="entry name" value="TRYPSIN_HIS"/>
</dbReference>
<evidence type="ECO:0000256" key="3">
    <source>
        <dbReference type="SAM" id="SignalP"/>
    </source>
</evidence>
<dbReference type="PANTHER" id="PTHR24252:SF7">
    <property type="entry name" value="HYALIN"/>
    <property type="match status" value="1"/>
</dbReference>
<dbReference type="FunFam" id="2.40.10.10:FF:000068">
    <property type="entry name" value="transmembrane protease serine 2"/>
    <property type="match status" value="1"/>
</dbReference>
<dbReference type="Proteomes" id="UP000595437">
    <property type="component" value="Chromosome 2"/>
</dbReference>
<dbReference type="OrthoDB" id="10059102at2759"/>
<evidence type="ECO:0000313" key="5">
    <source>
        <dbReference type="EMBL" id="QQP57801.1"/>
    </source>
</evidence>
<dbReference type="PROSITE" id="PS00134">
    <property type="entry name" value="TRYPSIN_HIS"/>
    <property type="match status" value="1"/>
</dbReference>
<keyword evidence="1" id="KW-1015">Disulfide bond</keyword>
<keyword evidence="6" id="KW-1185">Reference proteome</keyword>
<organism evidence="5 6">
    <name type="scientific">Caligus rogercresseyi</name>
    <name type="common">Sea louse</name>
    <dbReference type="NCBI Taxonomy" id="217165"/>
    <lineage>
        <taxon>Eukaryota</taxon>
        <taxon>Metazoa</taxon>
        <taxon>Ecdysozoa</taxon>
        <taxon>Arthropoda</taxon>
        <taxon>Crustacea</taxon>
        <taxon>Multicrustacea</taxon>
        <taxon>Hexanauplia</taxon>
        <taxon>Copepoda</taxon>
        <taxon>Siphonostomatoida</taxon>
        <taxon>Caligidae</taxon>
        <taxon>Caligus</taxon>
    </lineage>
</organism>
<evidence type="ECO:0000259" key="4">
    <source>
        <dbReference type="PROSITE" id="PS50240"/>
    </source>
</evidence>
<dbReference type="InterPro" id="IPR009003">
    <property type="entry name" value="Peptidase_S1_PA"/>
</dbReference>
<feature type="non-terminal residue" evidence="5">
    <location>
        <position position="1"/>
    </location>
</feature>
<dbReference type="PRINTS" id="PR00722">
    <property type="entry name" value="CHYMOTRYPSIN"/>
</dbReference>
<dbReference type="GO" id="GO:0006508">
    <property type="term" value="P:proteolysis"/>
    <property type="evidence" value="ECO:0007669"/>
    <property type="project" value="InterPro"/>
</dbReference>
<gene>
    <name evidence="5" type="ORF">FKW44_002912</name>
</gene>
<feature type="domain" description="Peptidase S1" evidence="4">
    <location>
        <begin position="28"/>
        <end position="251"/>
    </location>
</feature>